<feature type="transmembrane region" description="Helical" evidence="2">
    <location>
        <begin position="30"/>
        <end position="53"/>
    </location>
</feature>
<evidence type="ECO:0000313" key="3">
    <source>
        <dbReference type="EMBL" id="AFN65159.1"/>
    </source>
</evidence>
<keyword evidence="2" id="KW-0812">Transmembrane</keyword>
<dbReference type="PATRIC" id="fig|1197325.3.peg.396"/>
<keyword evidence="2" id="KW-1133">Transmembrane helix</keyword>
<dbReference type="EMBL" id="CP003703">
    <property type="protein sequence ID" value="AFN65159.1"/>
    <property type="molecule type" value="Genomic_DNA"/>
</dbReference>
<keyword evidence="2" id="KW-0472">Membrane</keyword>
<evidence type="ECO:0000313" key="4">
    <source>
        <dbReference type="Proteomes" id="UP000009005"/>
    </source>
</evidence>
<reference evidence="3 4" key="1">
    <citation type="journal article" date="2012" name="J. Bacteriol.">
        <title>Complete genome sequence of Mycoplasma wenyonii strain Massachusetts.</title>
        <authorList>
            <person name="Dos Santos A.P."/>
            <person name="Guimaraes A.M."/>
            <person name="do Nascimento N.C."/>
            <person name="Sanmiguel P.J."/>
            <person name="Messick J.B."/>
        </authorList>
    </citation>
    <scope>NUCLEOTIDE SEQUENCE [LARGE SCALE GENOMIC DNA]</scope>
    <source>
        <strain evidence="3 4">Massachusetts</strain>
    </source>
</reference>
<feature type="region of interest" description="Disordered" evidence="1">
    <location>
        <begin position="169"/>
        <end position="188"/>
    </location>
</feature>
<dbReference type="Proteomes" id="UP000009005">
    <property type="component" value="Chromosome"/>
</dbReference>
<dbReference type="KEGG" id="mwe:WEN_01830"/>
<proteinExistence type="predicted"/>
<evidence type="ECO:0000256" key="1">
    <source>
        <dbReference type="SAM" id="MobiDB-lite"/>
    </source>
</evidence>
<feature type="transmembrane region" description="Helical" evidence="2">
    <location>
        <begin position="82"/>
        <end position="104"/>
    </location>
</feature>
<evidence type="ECO:0000256" key="2">
    <source>
        <dbReference type="SAM" id="Phobius"/>
    </source>
</evidence>
<sequence length="188" mass="21772">MLTFKEIVGKILNTWLYRPDKNLLIGYQRFLWASPLMCVLNTITVTLYMCHVFPDETGVKKFFGFIGPEAGRSQQSWQRASFAGYTIILLFYVYVNYLLAYKFFKTDYVITGGNQKNTHINKRLERFFLANLAFSSTPLVPFLTTLGIWLEWKKSYANYEVVNIGLSSDEDADEEETTTDEELTDSET</sequence>
<dbReference type="AlphaFoldDB" id="I6YLI5"/>
<accession>I6YLI5</accession>
<keyword evidence="4" id="KW-1185">Reference proteome</keyword>
<feature type="transmembrane region" description="Helical" evidence="2">
    <location>
        <begin position="127"/>
        <end position="150"/>
    </location>
</feature>
<gene>
    <name evidence="3" type="ordered locus">WEN_01830</name>
</gene>
<protein>
    <submittedName>
        <fullName evidence="3">Uncharacterized protein</fullName>
    </submittedName>
</protein>
<organism evidence="3 4">
    <name type="scientific">Mycoplasma wenyonii (strain Massachusetts)</name>
    <name type="common">Eperythrozoon wenyonii</name>
    <dbReference type="NCBI Taxonomy" id="1197325"/>
    <lineage>
        <taxon>Bacteria</taxon>
        <taxon>Bacillati</taxon>
        <taxon>Mycoplasmatota</taxon>
        <taxon>Mollicutes</taxon>
        <taxon>Mycoplasmataceae</taxon>
        <taxon>Mycoplasma</taxon>
    </lineage>
</organism>
<name>I6YLI5_MYCWM</name>
<dbReference type="HOGENOM" id="CLU_1439643_0_0_14"/>